<feature type="compositionally biased region" description="Polar residues" evidence="1">
    <location>
        <begin position="1"/>
        <end position="14"/>
    </location>
</feature>
<gene>
    <name evidence="2" type="ORF">DEO72_LG10g1652</name>
</gene>
<evidence type="ECO:0000313" key="2">
    <source>
        <dbReference type="EMBL" id="QCE10422.1"/>
    </source>
</evidence>
<keyword evidence="3" id="KW-1185">Reference proteome</keyword>
<evidence type="ECO:0000313" key="3">
    <source>
        <dbReference type="Proteomes" id="UP000501690"/>
    </source>
</evidence>
<evidence type="ECO:0000256" key="1">
    <source>
        <dbReference type="SAM" id="MobiDB-lite"/>
    </source>
</evidence>
<organism evidence="2 3">
    <name type="scientific">Vigna unguiculata</name>
    <name type="common">Cowpea</name>
    <dbReference type="NCBI Taxonomy" id="3917"/>
    <lineage>
        <taxon>Eukaryota</taxon>
        <taxon>Viridiplantae</taxon>
        <taxon>Streptophyta</taxon>
        <taxon>Embryophyta</taxon>
        <taxon>Tracheophyta</taxon>
        <taxon>Spermatophyta</taxon>
        <taxon>Magnoliopsida</taxon>
        <taxon>eudicotyledons</taxon>
        <taxon>Gunneridae</taxon>
        <taxon>Pentapetalae</taxon>
        <taxon>rosids</taxon>
        <taxon>fabids</taxon>
        <taxon>Fabales</taxon>
        <taxon>Fabaceae</taxon>
        <taxon>Papilionoideae</taxon>
        <taxon>50 kb inversion clade</taxon>
        <taxon>NPAAA clade</taxon>
        <taxon>indigoferoid/millettioid clade</taxon>
        <taxon>Phaseoleae</taxon>
        <taxon>Vigna</taxon>
    </lineage>
</organism>
<sequence>MNLPTHGTTSSDPSIASLLKTQHKHKSTSAGFSPDAAPSAARRNQSRPPGGTFPPPGASTLPNPTIFQSPPGGAHLDVRRYAVHGPLMLVLSLGALTRAARRYTSGMYTI</sequence>
<proteinExistence type="predicted"/>
<accession>A0A4D6NBY8</accession>
<name>A0A4D6NBY8_VIGUN</name>
<dbReference type="EMBL" id="CP039354">
    <property type="protein sequence ID" value="QCE10422.1"/>
    <property type="molecule type" value="Genomic_DNA"/>
</dbReference>
<dbReference type="AlphaFoldDB" id="A0A4D6NBY8"/>
<protein>
    <submittedName>
        <fullName evidence="2">Uncharacterized protein</fullName>
    </submittedName>
</protein>
<feature type="region of interest" description="Disordered" evidence="1">
    <location>
        <begin position="1"/>
        <end position="74"/>
    </location>
</feature>
<reference evidence="2 3" key="1">
    <citation type="submission" date="2019-04" db="EMBL/GenBank/DDBJ databases">
        <title>An improved genome assembly and genetic linkage map for asparagus bean, Vigna unguiculata ssp. sesquipedialis.</title>
        <authorList>
            <person name="Xia Q."/>
            <person name="Zhang R."/>
            <person name="Dong Y."/>
        </authorList>
    </citation>
    <scope>NUCLEOTIDE SEQUENCE [LARGE SCALE GENOMIC DNA]</scope>
    <source>
        <tissue evidence="2">Leaf</tissue>
    </source>
</reference>
<dbReference type="Proteomes" id="UP000501690">
    <property type="component" value="Linkage Group LG10"/>
</dbReference>